<accession>A0A6N7J0A0</accession>
<dbReference type="EMBL" id="VOGC01000007">
    <property type="protein sequence ID" value="MQN02004.1"/>
    <property type="molecule type" value="Genomic_DNA"/>
</dbReference>
<organism evidence="2 3">
    <name type="scientific">Candidatus Weimeria bifida</name>
    <dbReference type="NCBI Taxonomy" id="2599074"/>
    <lineage>
        <taxon>Bacteria</taxon>
        <taxon>Bacillati</taxon>
        <taxon>Bacillota</taxon>
        <taxon>Clostridia</taxon>
        <taxon>Lachnospirales</taxon>
        <taxon>Lachnospiraceae</taxon>
        <taxon>Candidatus Weimeria</taxon>
    </lineage>
</organism>
<keyword evidence="3" id="KW-1185">Reference proteome</keyword>
<gene>
    <name evidence="2" type="ORF">FRC54_08905</name>
</gene>
<sequence length="106" mass="12264">MIEEYLNQRLENLNSEKNKLKSQLLSIRSSISSAKLQLDDYVSSNTRPFEPFYPRKDFAYDDELAFLNKSVTDLSNNFENVNSALKSVESEISTVQSCILEYKKLK</sequence>
<name>A0A6N7J0A0_9FIRM</name>
<reference evidence="2" key="1">
    <citation type="journal article" date="2020" name="Appl. Environ. Microbiol.">
        <title>Medium-Chain Fatty Acid Synthesis by 'Candidatus Weimeria bifida' gen. nov., sp. nov., and 'Candidatus Pseudoramibacter fermentans' sp. nov.</title>
        <authorList>
            <person name="Scarborough M.J."/>
            <person name="Myers K.S."/>
            <person name="Donohue T.J."/>
            <person name="Noguera D.R."/>
        </authorList>
    </citation>
    <scope>NUCLEOTIDE SEQUENCE</scope>
    <source>
        <strain evidence="2">LCO1.1</strain>
    </source>
</reference>
<evidence type="ECO:0008006" key="4">
    <source>
        <dbReference type="Google" id="ProtNLM"/>
    </source>
</evidence>
<evidence type="ECO:0000313" key="2">
    <source>
        <dbReference type="EMBL" id="MQN02004.1"/>
    </source>
</evidence>
<feature type="coiled-coil region" evidence="1">
    <location>
        <begin position="3"/>
        <end position="30"/>
    </location>
</feature>
<evidence type="ECO:0000256" key="1">
    <source>
        <dbReference type="SAM" id="Coils"/>
    </source>
</evidence>
<dbReference type="AlphaFoldDB" id="A0A6N7J0A0"/>
<proteinExistence type="predicted"/>
<evidence type="ECO:0000313" key="3">
    <source>
        <dbReference type="Proteomes" id="UP000460257"/>
    </source>
</evidence>
<protein>
    <recommendedName>
        <fullName evidence="4">DUF5082 domain-containing protein</fullName>
    </recommendedName>
</protein>
<comment type="caution">
    <text evidence="2">The sequence shown here is derived from an EMBL/GenBank/DDBJ whole genome shotgun (WGS) entry which is preliminary data.</text>
</comment>
<keyword evidence="1" id="KW-0175">Coiled coil</keyword>
<dbReference type="Proteomes" id="UP000460257">
    <property type="component" value="Unassembled WGS sequence"/>
</dbReference>